<dbReference type="EMBL" id="ATLV01014214">
    <property type="status" value="NOT_ANNOTATED_CDS"/>
    <property type="molecule type" value="Genomic_DNA"/>
</dbReference>
<gene>
    <name evidence="2" type="ORF">ZHAS_00005856</name>
</gene>
<protein>
    <submittedName>
        <fullName evidence="2 3">Uncharacterized protein</fullName>
    </submittedName>
</protein>
<feature type="region of interest" description="Disordered" evidence="1">
    <location>
        <begin position="1"/>
        <end position="34"/>
    </location>
</feature>
<feature type="compositionally biased region" description="Polar residues" evidence="1">
    <location>
        <begin position="23"/>
        <end position="34"/>
    </location>
</feature>
<proteinExistence type="predicted"/>
<evidence type="ECO:0000313" key="3">
    <source>
        <dbReference type="EnsemblMetazoa" id="ASIC005856-PA"/>
    </source>
</evidence>
<dbReference type="EnsemblMetazoa" id="ASIC005856-RA">
    <property type="protein sequence ID" value="ASIC005856-PA"/>
    <property type="gene ID" value="ASIC005856"/>
</dbReference>
<dbReference type="Proteomes" id="UP000030765">
    <property type="component" value="Unassembled WGS sequence"/>
</dbReference>
<evidence type="ECO:0000256" key="1">
    <source>
        <dbReference type="SAM" id="MobiDB-lite"/>
    </source>
</evidence>
<evidence type="ECO:0000313" key="4">
    <source>
        <dbReference type="Proteomes" id="UP000030765"/>
    </source>
</evidence>
<organism evidence="2">
    <name type="scientific">Anopheles sinensis</name>
    <name type="common">Mosquito</name>
    <dbReference type="NCBI Taxonomy" id="74873"/>
    <lineage>
        <taxon>Eukaryota</taxon>
        <taxon>Metazoa</taxon>
        <taxon>Ecdysozoa</taxon>
        <taxon>Arthropoda</taxon>
        <taxon>Hexapoda</taxon>
        <taxon>Insecta</taxon>
        <taxon>Pterygota</taxon>
        <taxon>Neoptera</taxon>
        <taxon>Endopterygota</taxon>
        <taxon>Diptera</taxon>
        <taxon>Nematocera</taxon>
        <taxon>Culicoidea</taxon>
        <taxon>Culicidae</taxon>
        <taxon>Anophelinae</taxon>
        <taxon>Anopheles</taxon>
    </lineage>
</organism>
<name>A0A084VKG3_ANOSI</name>
<dbReference type="AlphaFoldDB" id="A0A084VKG3"/>
<accession>A0A084VKG3</accession>
<sequence length="103" mass="11171">MAMPNECRKDAAPLPGLPRPLGSSTQELATANNNGDKVRVNVAWRASEQRERHSTVSLPCAKVGLLLGDLLQSCRTAKIVVRRKVARTRKATSGKIFIHPTVG</sequence>
<evidence type="ECO:0000313" key="2">
    <source>
        <dbReference type="EMBL" id="KFB38457.1"/>
    </source>
</evidence>
<reference evidence="2 4" key="1">
    <citation type="journal article" date="2014" name="BMC Genomics">
        <title>Genome sequence of Anopheles sinensis provides insight into genetics basis of mosquito competence for malaria parasites.</title>
        <authorList>
            <person name="Zhou D."/>
            <person name="Zhang D."/>
            <person name="Ding G."/>
            <person name="Shi L."/>
            <person name="Hou Q."/>
            <person name="Ye Y."/>
            <person name="Xu Y."/>
            <person name="Zhou H."/>
            <person name="Xiong C."/>
            <person name="Li S."/>
            <person name="Yu J."/>
            <person name="Hong S."/>
            <person name="Yu X."/>
            <person name="Zou P."/>
            <person name="Chen C."/>
            <person name="Chang X."/>
            <person name="Wang W."/>
            <person name="Lv Y."/>
            <person name="Sun Y."/>
            <person name="Ma L."/>
            <person name="Shen B."/>
            <person name="Zhu C."/>
        </authorList>
    </citation>
    <scope>NUCLEOTIDE SEQUENCE [LARGE SCALE GENOMIC DNA]</scope>
</reference>
<dbReference type="VEuPathDB" id="VectorBase:ASIC005856"/>
<dbReference type="EMBL" id="KE524948">
    <property type="protein sequence ID" value="KFB38457.1"/>
    <property type="molecule type" value="Genomic_DNA"/>
</dbReference>
<keyword evidence="4" id="KW-1185">Reference proteome</keyword>
<reference evidence="3" key="2">
    <citation type="submission" date="2020-05" db="UniProtKB">
        <authorList>
            <consortium name="EnsemblMetazoa"/>
        </authorList>
    </citation>
    <scope>IDENTIFICATION</scope>
</reference>
<feature type="compositionally biased region" description="Basic and acidic residues" evidence="1">
    <location>
        <begin position="1"/>
        <end position="11"/>
    </location>
</feature>